<evidence type="ECO:0000256" key="1">
    <source>
        <dbReference type="SAM" id="MobiDB-lite"/>
    </source>
</evidence>
<dbReference type="Proteomes" id="UP000291469">
    <property type="component" value="Chromosome"/>
</dbReference>
<reference evidence="2 3" key="1">
    <citation type="submission" date="2019-01" db="EMBL/GenBank/DDBJ databases">
        <title>Egibacter rhizosphaerae EGI 80759T.</title>
        <authorList>
            <person name="Chen D.-D."/>
            <person name="Tian Y."/>
            <person name="Jiao J.-Y."/>
            <person name="Zhang X.-T."/>
            <person name="Zhang Y.-G."/>
            <person name="Zhang Y."/>
            <person name="Xiao M."/>
            <person name="Shu W.-S."/>
            <person name="Li W.-J."/>
        </authorList>
    </citation>
    <scope>NUCLEOTIDE SEQUENCE [LARGE SCALE GENOMIC DNA]</scope>
    <source>
        <strain evidence="2 3">EGI 80759</strain>
    </source>
</reference>
<keyword evidence="3" id="KW-1185">Reference proteome</keyword>
<sequence length="219" mass="22366">MRTLPEPSSDQPSGDVLSVELVRAGLRTSPGDAEDLAGTLAGSDPPVTALLAGTEPSATDLLAPLAHRLDRELHVDPELAGLAHPVVQLRDEDDDWLGAAVLGGRALRAFTRLSAEIEPPATVVVAADASVVAALLALLTGRDDLDLHELGGLPASRVCLRLDPGTGRCLAAERVPAPRSVPREATGSASESVSANEATGSASGSTPAGEIARSMTRSP</sequence>
<dbReference type="InterPro" id="IPR029033">
    <property type="entry name" value="His_PPase_superfam"/>
</dbReference>
<dbReference type="SUPFAM" id="SSF53254">
    <property type="entry name" value="Phosphoglycerate mutase-like"/>
    <property type="match status" value="1"/>
</dbReference>
<dbReference type="RefSeq" id="WP_131156142.1">
    <property type="nucleotide sequence ID" value="NZ_CP036402.1"/>
</dbReference>
<dbReference type="KEGG" id="erz:ER308_17275"/>
<evidence type="ECO:0000313" key="3">
    <source>
        <dbReference type="Proteomes" id="UP000291469"/>
    </source>
</evidence>
<evidence type="ECO:0000313" key="2">
    <source>
        <dbReference type="EMBL" id="QBI21149.1"/>
    </source>
</evidence>
<gene>
    <name evidence="2" type="ORF">ER308_17275</name>
</gene>
<feature type="compositionally biased region" description="Polar residues" evidence="1">
    <location>
        <begin position="187"/>
        <end position="206"/>
    </location>
</feature>
<feature type="region of interest" description="Disordered" evidence="1">
    <location>
        <begin position="174"/>
        <end position="219"/>
    </location>
</feature>
<dbReference type="EMBL" id="CP036402">
    <property type="protein sequence ID" value="QBI21149.1"/>
    <property type="molecule type" value="Genomic_DNA"/>
</dbReference>
<organism evidence="2 3">
    <name type="scientific">Egibacter rhizosphaerae</name>
    <dbReference type="NCBI Taxonomy" id="1670831"/>
    <lineage>
        <taxon>Bacteria</taxon>
        <taxon>Bacillati</taxon>
        <taxon>Actinomycetota</taxon>
        <taxon>Nitriliruptoria</taxon>
        <taxon>Egibacterales</taxon>
        <taxon>Egibacteraceae</taxon>
        <taxon>Egibacter</taxon>
    </lineage>
</organism>
<evidence type="ECO:0008006" key="4">
    <source>
        <dbReference type="Google" id="ProtNLM"/>
    </source>
</evidence>
<name>A0A411YJ50_9ACTN</name>
<dbReference type="AlphaFoldDB" id="A0A411YJ50"/>
<protein>
    <recommendedName>
        <fullName evidence="4">Histidine phosphatase family protein</fullName>
    </recommendedName>
</protein>
<proteinExistence type="predicted"/>
<accession>A0A411YJ50</accession>